<dbReference type="Proteomes" id="UP000005238">
    <property type="component" value="Unassembled WGS sequence"/>
</dbReference>
<dbReference type="OrthoDB" id="95759at2759"/>
<dbReference type="OMA" id="KREDCAL"/>
<dbReference type="RefSeq" id="XP_067738523.1">
    <property type="nucleotide sequence ID" value="XM_067883885.1"/>
</dbReference>
<dbReference type="EnsemblProtists" id="Phyra74949">
    <property type="protein sequence ID" value="Phyra74949"/>
    <property type="gene ID" value="Phyra74949"/>
</dbReference>
<accession>H3GGJ6</accession>
<dbReference type="GeneID" id="94219686"/>
<evidence type="ECO:0000256" key="1">
    <source>
        <dbReference type="SAM" id="MobiDB-lite"/>
    </source>
</evidence>
<dbReference type="EMBL" id="DS566007">
    <property type="status" value="NOT_ANNOTATED_CDS"/>
    <property type="molecule type" value="Genomic_DNA"/>
</dbReference>
<proteinExistence type="predicted"/>
<name>H3GGJ6_PHYRM</name>
<keyword evidence="3" id="KW-1185">Reference proteome</keyword>
<dbReference type="eggNOG" id="ENOG502SK0B">
    <property type="taxonomic scope" value="Eukaryota"/>
</dbReference>
<dbReference type="VEuPathDB" id="FungiDB:KRP22_880"/>
<dbReference type="AlphaFoldDB" id="H3GGJ6"/>
<reference evidence="3" key="1">
    <citation type="journal article" date="2006" name="Science">
        <title>Phytophthora genome sequences uncover evolutionary origins and mechanisms of pathogenesis.</title>
        <authorList>
            <person name="Tyler B.M."/>
            <person name="Tripathy S."/>
            <person name="Zhang X."/>
            <person name="Dehal P."/>
            <person name="Jiang R.H."/>
            <person name="Aerts A."/>
            <person name="Arredondo F.D."/>
            <person name="Baxter L."/>
            <person name="Bensasson D."/>
            <person name="Beynon J.L."/>
            <person name="Chapman J."/>
            <person name="Damasceno C.M."/>
            <person name="Dorrance A.E."/>
            <person name="Dou D."/>
            <person name="Dickerman A.W."/>
            <person name="Dubchak I.L."/>
            <person name="Garbelotto M."/>
            <person name="Gijzen M."/>
            <person name="Gordon S.G."/>
            <person name="Govers F."/>
            <person name="Grunwald N.J."/>
            <person name="Huang W."/>
            <person name="Ivors K.L."/>
            <person name="Jones R.W."/>
            <person name="Kamoun S."/>
            <person name="Krampis K."/>
            <person name="Lamour K.H."/>
            <person name="Lee M.K."/>
            <person name="McDonald W.H."/>
            <person name="Medina M."/>
            <person name="Meijer H.J."/>
            <person name="Nordberg E.K."/>
            <person name="Maclean D.J."/>
            <person name="Ospina-Giraldo M.D."/>
            <person name="Morris P.F."/>
            <person name="Phuntumart V."/>
            <person name="Putnam N.H."/>
            <person name="Rash S."/>
            <person name="Rose J.K."/>
            <person name="Sakihama Y."/>
            <person name="Salamov A.A."/>
            <person name="Savidor A."/>
            <person name="Scheuring C.F."/>
            <person name="Smith B.M."/>
            <person name="Sobral B.W."/>
            <person name="Terry A."/>
            <person name="Torto-Alalibo T.A."/>
            <person name="Win J."/>
            <person name="Xu Z."/>
            <person name="Zhang H."/>
            <person name="Grigoriev I.V."/>
            <person name="Rokhsar D.S."/>
            <person name="Boore J.L."/>
        </authorList>
    </citation>
    <scope>NUCLEOTIDE SEQUENCE [LARGE SCALE GENOMIC DNA]</scope>
    <source>
        <strain evidence="3">Pr102</strain>
    </source>
</reference>
<reference evidence="2" key="2">
    <citation type="submission" date="2015-06" db="UniProtKB">
        <authorList>
            <consortium name="EnsemblProtists"/>
        </authorList>
    </citation>
    <scope>IDENTIFICATION</scope>
    <source>
        <strain evidence="2">Pr102</strain>
    </source>
</reference>
<evidence type="ECO:0000313" key="2">
    <source>
        <dbReference type="EnsemblProtists" id="Phyra74949"/>
    </source>
</evidence>
<evidence type="ECO:0000313" key="3">
    <source>
        <dbReference type="Proteomes" id="UP000005238"/>
    </source>
</evidence>
<dbReference type="HOGENOM" id="CLU_024607_0_0_1"/>
<sequence>MLRRWPQTSRPTALLRHPPSRTFWRQAVEILSRLASGDADPKTLQSSDTELKRKTPSQWRPQTAVGAEFPLFLQEASFDQVSYGKKLFSDLARHLRSSSDPAQLLQSWNVVKQCQPFVVAKDGVRLFDEAADSKANALGVLQMLPADVFAQRVAGLNRRSMFVSSTALEGAIGNVTAANEAVVVALLVEYFYALKDCSNTIELFESYNHDRISWLKERSLLETGAVSAVVDDDAPASSGDAEGEKKRSGFVRATRLWAPARSAYLKALTGKNQYHKVVQFAREDKRNLDVACESVRTMSPLLIGCCKEKNSSLARLAIDTMSKRNPGSVIPLSCYEFAVKAAIQKKNRDEGDVDNAMWVARKMRDDAGYILHPELWFALFNTSLHLKREDCALDAFRMYSNNFTALSQDQFRRALRKACRLNHPDVVLTMVRQWLSIEDDKTSSVEAESKTKVLGFVLWEMLSSDHPVSAITQLLAIMASCQIETGGMVLQRTVKMILDDASESLSPPEAIKNSLEFWRTHGSAVQNSVYLMYTLLRQCLERDWLDECELVLKEIADRRLPGVPCNTIVKLMDVNEQRGRFEDNARMCEVLLKSLTGPGFKSLNQQFFERYLKALLCLSRFDEVREQHARLKLGKRFPKSTPIAVALRDAKTQLQ</sequence>
<organism evidence="2 3">
    <name type="scientific">Phytophthora ramorum</name>
    <name type="common">Sudden oak death agent</name>
    <dbReference type="NCBI Taxonomy" id="164328"/>
    <lineage>
        <taxon>Eukaryota</taxon>
        <taxon>Sar</taxon>
        <taxon>Stramenopiles</taxon>
        <taxon>Oomycota</taxon>
        <taxon>Peronosporomycetes</taxon>
        <taxon>Peronosporales</taxon>
        <taxon>Peronosporaceae</taxon>
        <taxon>Phytophthora</taxon>
    </lineage>
</organism>
<dbReference type="VEuPathDB" id="FungiDB:KRP23_13204"/>
<feature type="region of interest" description="Disordered" evidence="1">
    <location>
        <begin position="38"/>
        <end position="57"/>
    </location>
</feature>
<dbReference type="InParanoid" id="H3GGJ6"/>
<protein>
    <submittedName>
        <fullName evidence="2">Uncharacterized protein</fullName>
    </submittedName>
</protein>